<proteinExistence type="predicted"/>
<gene>
    <name evidence="1" type="ORF">M8523_01725</name>
</gene>
<organism evidence="1 2">
    <name type="scientific">Lichenifustis flavocetrariae</name>
    <dbReference type="NCBI Taxonomy" id="2949735"/>
    <lineage>
        <taxon>Bacteria</taxon>
        <taxon>Pseudomonadati</taxon>
        <taxon>Pseudomonadota</taxon>
        <taxon>Alphaproteobacteria</taxon>
        <taxon>Hyphomicrobiales</taxon>
        <taxon>Lichenihabitantaceae</taxon>
        <taxon>Lichenifustis</taxon>
    </lineage>
</organism>
<dbReference type="AlphaFoldDB" id="A0AA42CKV4"/>
<sequence length="121" mass="13507">MSTPASAESNRDGHTILQLLLNVPQLAQYYHFDERPERLPLKIANVTAVDFGSATLLAAGKPAILTRSRDDQAFEITACDFRSNRAEIRFLYPVEGLIGQATFKKVEDRWSVDQIEVGEGK</sequence>
<keyword evidence="2" id="KW-1185">Reference proteome</keyword>
<dbReference type="Proteomes" id="UP001165667">
    <property type="component" value="Unassembled WGS sequence"/>
</dbReference>
<evidence type="ECO:0000313" key="2">
    <source>
        <dbReference type="Proteomes" id="UP001165667"/>
    </source>
</evidence>
<dbReference type="RefSeq" id="WP_282583087.1">
    <property type="nucleotide sequence ID" value="NZ_JAMOIM010000001.1"/>
</dbReference>
<protein>
    <submittedName>
        <fullName evidence="1">Uncharacterized protein</fullName>
    </submittedName>
</protein>
<comment type="caution">
    <text evidence="1">The sequence shown here is derived from an EMBL/GenBank/DDBJ whole genome shotgun (WGS) entry which is preliminary data.</text>
</comment>
<evidence type="ECO:0000313" key="1">
    <source>
        <dbReference type="EMBL" id="MCW6506737.1"/>
    </source>
</evidence>
<name>A0AA42CKV4_9HYPH</name>
<accession>A0AA42CKV4</accession>
<dbReference type="EMBL" id="JAMOIM010000001">
    <property type="protein sequence ID" value="MCW6506737.1"/>
    <property type="molecule type" value="Genomic_DNA"/>
</dbReference>
<reference evidence="1" key="1">
    <citation type="submission" date="2022-05" db="EMBL/GenBank/DDBJ databases">
        <authorList>
            <person name="Pankratov T."/>
        </authorList>
    </citation>
    <scope>NUCLEOTIDE SEQUENCE</scope>
    <source>
        <strain evidence="1">BP6-180914</strain>
    </source>
</reference>